<dbReference type="EMBL" id="JAHRHJ020000007">
    <property type="protein sequence ID" value="KAH9308886.1"/>
    <property type="molecule type" value="Genomic_DNA"/>
</dbReference>
<dbReference type="InterPro" id="IPR048297">
    <property type="entry name" value="DUF936_dom_pln"/>
</dbReference>
<feature type="region of interest" description="Disordered" evidence="1">
    <location>
        <begin position="152"/>
        <end position="231"/>
    </location>
</feature>
<feature type="domain" description="DUF6857" evidence="3">
    <location>
        <begin position="423"/>
        <end position="477"/>
    </location>
</feature>
<organism evidence="4 5">
    <name type="scientific">Taxus chinensis</name>
    <name type="common">Chinese yew</name>
    <name type="synonym">Taxus wallichiana var. chinensis</name>
    <dbReference type="NCBI Taxonomy" id="29808"/>
    <lineage>
        <taxon>Eukaryota</taxon>
        <taxon>Viridiplantae</taxon>
        <taxon>Streptophyta</taxon>
        <taxon>Embryophyta</taxon>
        <taxon>Tracheophyta</taxon>
        <taxon>Spermatophyta</taxon>
        <taxon>Pinopsida</taxon>
        <taxon>Pinidae</taxon>
        <taxon>Conifers II</taxon>
        <taxon>Cupressales</taxon>
        <taxon>Taxaceae</taxon>
        <taxon>Taxus</taxon>
    </lineage>
</organism>
<feature type="non-terminal residue" evidence="4">
    <location>
        <position position="477"/>
    </location>
</feature>
<sequence length="477" mass="51058">MACLTPGILLKLLQCMNSDVKVCGEHRSVLLQVISIVPALAGSELWPNKGFYVKLSDSSHATYVSLSDHDNDLILSDKLHLGQFVYVDRLQSATPLPRVLGVRPLPGRHPCIGTPEDLVARLLPNGFVIQSSSTSMEGGSGPVLQTTHNFDKPFQLSENDNNKGFDKPGLPNPNLRPILASSQNLPSKVEGTKSEKRSVSAGKSGKNHVKGARDGSPATRANSRASSPVPSKCVVPSLVMAAAQEENKAPVLKEGVYFVPSRYRQPSPSGGRRNPQPSPGRRGLQGSPIGRRASLSPGRRVSPNVRDSGRKKTTVSGSKVADVAVAAKTLRKSWEDPSVEVKEGKEGGGSKNKIDLKAALRAQVALSRRLSDAKSIPTKQEDTVTRDTIETSKLSNRTTCLSPTQKSAPSADKTICNVPQILIHDKKWTDGSIAWDGFSSSLVEFGQEVLKRRNVASIVAAEALQEASAAEAVIRGL</sequence>
<protein>
    <submittedName>
        <fullName evidence="4">Uncharacterized protein</fullName>
    </submittedName>
</protein>
<name>A0AA38KUJ6_TAXCH</name>
<dbReference type="InterPro" id="IPR010341">
    <property type="entry name" value="DUF936_pln"/>
</dbReference>
<gene>
    <name evidence="4" type="ORF">KI387_036797</name>
</gene>
<dbReference type="Proteomes" id="UP000824469">
    <property type="component" value="Unassembled WGS sequence"/>
</dbReference>
<dbReference type="Pfam" id="PF06075">
    <property type="entry name" value="DUF936"/>
    <property type="match status" value="1"/>
</dbReference>
<evidence type="ECO:0000313" key="5">
    <source>
        <dbReference type="Proteomes" id="UP000824469"/>
    </source>
</evidence>
<keyword evidence="5" id="KW-1185">Reference proteome</keyword>
<evidence type="ECO:0000259" key="3">
    <source>
        <dbReference type="Pfam" id="PF21647"/>
    </source>
</evidence>
<evidence type="ECO:0000313" key="4">
    <source>
        <dbReference type="EMBL" id="KAH9308886.1"/>
    </source>
</evidence>
<dbReference type="PANTHER" id="PTHR31928">
    <property type="entry name" value="EXPRESSED PROTEIN"/>
    <property type="match status" value="1"/>
</dbReference>
<dbReference type="OMA" id="DELWPNH"/>
<dbReference type="AlphaFoldDB" id="A0AA38KUJ6"/>
<reference evidence="4 5" key="1">
    <citation type="journal article" date="2021" name="Nat. Plants">
        <title>The Taxus genome provides insights into paclitaxel biosynthesis.</title>
        <authorList>
            <person name="Xiong X."/>
            <person name="Gou J."/>
            <person name="Liao Q."/>
            <person name="Li Y."/>
            <person name="Zhou Q."/>
            <person name="Bi G."/>
            <person name="Li C."/>
            <person name="Du R."/>
            <person name="Wang X."/>
            <person name="Sun T."/>
            <person name="Guo L."/>
            <person name="Liang H."/>
            <person name="Lu P."/>
            <person name="Wu Y."/>
            <person name="Zhang Z."/>
            <person name="Ro D.K."/>
            <person name="Shang Y."/>
            <person name="Huang S."/>
            <person name="Yan J."/>
        </authorList>
    </citation>
    <scope>NUCLEOTIDE SEQUENCE [LARGE SCALE GENOMIC DNA]</scope>
    <source>
        <strain evidence="4">Ta-2019</strain>
    </source>
</reference>
<dbReference type="Pfam" id="PF21647">
    <property type="entry name" value="DUF6857"/>
    <property type="match status" value="1"/>
</dbReference>
<feature type="domain" description="DUF936" evidence="2">
    <location>
        <begin position="4"/>
        <end position="120"/>
    </location>
</feature>
<accession>A0AA38KUJ6</accession>
<proteinExistence type="predicted"/>
<dbReference type="PANTHER" id="PTHR31928:SF3">
    <property type="entry name" value="EXPRESSED PROTEIN"/>
    <property type="match status" value="1"/>
</dbReference>
<evidence type="ECO:0000256" key="1">
    <source>
        <dbReference type="SAM" id="MobiDB-lite"/>
    </source>
</evidence>
<evidence type="ECO:0000259" key="2">
    <source>
        <dbReference type="Pfam" id="PF06075"/>
    </source>
</evidence>
<feature type="region of interest" description="Disordered" evidence="1">
    <location>
        <begin position="262"/>
        <end position="319"/>
    </location>
</feature>
<dbReference type="InterPro" id="IPR049172">
    <property type="entry name" value="DUF6857_pln"/>
</dbReference>
<comment type="caution">
    <text evidence="4">The sequence shown here is derived from an EMBL/GenBank/DDBJ whole genome shotgun (WGS) entry which is preliminary data.</text>
</comment>